<accession>A0A5R9GK25</accession>
<dbReference type="InterPro" id="IPR027417">
    <property type="entry name" value="P-loop_NTPase"/>
</dbReference>
<dbReference type="GO" id="GO:0005524">
    <property type="term" value="F:ATP binding"/>
    <property type="evidence" value="ECO:0007669"/>
    <property type="project" value="UniProtKB-KW"/>
</dbReference>
<dbReference type="AlphaFoldDB" id="A0A5R9GK25"/>
<name>A0A5R9GK25_9BACL</name>
<dbReference type="FunFam" id="3.40.50.300:FF:000527">
    <property type="entry name" value="Tyrosine-protein kinase etk"/>
    <property type="match status" value="1"/>
</dbReference>
<evidence type="ECO:0000256" key="4">
    <source>
        <dbReference type="ARBA" id="ARBA00022741"/>
    </source>
</evidence>
<keyword evidence="4" id="KW-0547">Nucleotide-binding</keyword>
<keyword evidence="7" id="KW-0829">Tyrosine-protein kinase</keyword>
<evidence type="ECO:0000256" key="1">
    <source>
        <dbReference type="ARBA" id="ARBA00007316"/>
    </source>
</evidence>
<dbReference type="InterPro" id="IPR005702">
    <property type="entry name" value="Wzc-like_C"/>
</dbReference>
<dbReference type="GO" id="GO:0004715">
    <property type="term" value="F:non-membrane spanning protein tyrosine kinase activity"/>
    <property type="evidence" value="ECO:0007669"/>
    <property type="project" value="UniProtKB-EC"/>
</dbReference>
<proteinExistence type="inferred from homology"/>
<evidence type="ECO:0000256" key="2">
    <source>
        <dbReference type="ARBA" id="ARBA00011903"/>
    </source>
</evidence>
<evidence type="ECO:0000256" key="5">
    <source>
        <dbReference type="ARBA" id="ARBA00022777"/>
    </source>
</evidence>
<dbReference type="NCBIfam" id="TIGR01007">
    <property type="entry name" value="eps_fam"/>
    <property type="match status" value="1"/>
</dbReference>
<evidence type="ECO:0000256" key="7">
    <source>
        <dbReference type="ARBA" id="ARBA00023137"/>
    </source>
</evidence>
<dbReference type="GO" id="GO:0042802">
    <property type="term" value="F:identical protein binding"/>
    <property type="evidence" value="ECO:0007669"/>
    <property type="project" value="UniProtKB-ARBA"/>
</dbReference>
<comment type="catalytic activity">
    <reaction evidence="8">
        <text>L-tyrosyl-[protein] + ATP = O-phospho-L-tyrosyl-[protein] + ADP + H(+)</text>
        <dbReference type="Rhea" id="RHEA:10596"/>
        <dbReference type="Rhea" id="RHEA-COMP:10136"/>
        <dbReference type="Rhea" id="RHEA-COMP:20101"/>
        <dbReference type="ChEBI" id="CHEBI:15378"/>
        <dbReference type="ChEBI" id="CHEBI:30616"/>
        <dbReference type="ChEBI" id="CHEBI:46858"/>
        <dbReference type="ChEBI" id="CHEBI:61978"/>
        <dbReference type="ChEBI" id="CHEBI:456216"/>
        <dbReference type="EC" id="2.7.10.2"/>
    </reaction>
</comment>
<feature type="domain" description="AAA" evidence="9">
    <location>
        <begin position="42"/>
        <end position="180"/>
    </location>
</feature>
<keyword evidence="5 10" id="KW-0418">Kinase</keyword>
<dbReference type="SUPFAM" id="SSF52540">
    <property type="entry name" value="P-loop containing nucleoside triphosphate hydrolases"/>
    <property type="match status" value="1"/>
</dbReference>
<dbReference type="InterPro" id="IPR025669">
    <property type="entry name" value="AAA_dom"/>
</dbReference>
<dbReference type="PANTHER" id="PTHR32309:SF13">
    <property type="entry name" value="FERRIC ENTEROBACTIN TRANSPORT PROTEIN FEPE"/>
    <property type="match status" value="1"/>
</dbReference>
<comment type="similarity">
    <text evidence="1">Belongs to the CpsD/CapB family.</text>
</comment>
<evidence type="ECO:0000313" key="11">
    <source>
        <dbReference type="Proteomes" id="UP000309676"/>
    </source>
</evidence>
<evidence type="ECO:0000256" key="6">
    <source>
        <dbReference type="ARBA" id="ARBA00022840"/>
    </source>
</evidence>
<dbReference type="OrthoDB" id="9794577at2"/>
<dbReference type="RefSeq" id="WP_138194249.1">
    <property type="nucleotide sequence ID" value="NZ_VCIW01000006.1"/>
</dbReference>
<dbReference type="EMBL" id="VCIW01000006">
    <property type="protein sequence ID" value="TLS52005.1"/>
    <property type="molecule type" value="Genomic_DNA"/>
</dbReference>
<evidence type="ECO:0000256" key="3">
    <source>
        <dbReference type="ARBA" id="ARBA00022679"/>
    </source>
</evidence>
<evidence type="ECO:0000259" key="9">
    <source>
        <dbReference type="Pfam" id="PF13614"/>
    </source>
</evidence>
<gene>
    <name evidence="10" type="ORF">FE782_11535</name>
</gene>
<comment type="caution">
    <text evidence="10">The sequence shown here is derived from an EMBL/GenBank/DDBJ whole genome shotgun (WGS) entry which is preliminary data.</text>
</comment>
<dbReference type="PANTHER" id="PTHR32309">
    <property type="entry name" value="TYROSINE-PROTEIN KINASE"/>
    <property type="match status" value="1"/>
</dbReference>
<keyword evidence="6" id="KW-0067">ATP-binding</keyword>
<evidence type="ECO:0000313" key="10">
    <source>
        <dbReference type="EMBL" id="TLS52005.1"/>
    </source>
</evidence>
<dbReference type="EC" id="2.7.10.2" evidence="2"/>
<organism evidence="10 11">
    <name type="scientific">Paenibacillus antri</name>
    <dbReference type="NCBI Taxonomy" id="2582848"/>
    <lineage>
        <taxon>Bacteria</taxon>
        <taxon>Bacillati</taxon>
        <taxon>Bacillota</taxon>
        <taxon>Bacilli</taxon>
        <taxon>Bacillales</taxon>
        <taxon>Paenibacillaceae</taxon>
        <taxon>Paenibacillus</taxon>
    </lineage>
</organism>
<keyword evidence="11" id="KW-1185">Reference proteome</keyword>
<dbReference type="Proteomes" id="UP000309676">
    <property type="component" value="Unassembled WGS sequence"/>
</dbReference>
<dbReference type="Gene3D" id="3.40.50.300">
    <property type="entry name" value="P-loop containing nucleotide triphosphate hydrolases"/>
    <property type="match status" value="1"/>
</dbReference>
<evidence type="ECO:0000256" key="8">
    <source>
        <dbReference type="ARBA" id="ARBA00051245"/>
    </source>
</evidence>
<keyword evidence="3" id="KW-0808">Transferase</keyword>
<dbReference type="CDD" id="cd05387">
    <property type="entry name" value="BY-kinase"/>
    <property type="match status" value="1"/>
</dbReference>
<protein>
    <recommendedName>
        <fullName evidence="2">non-specific protein-tyrosine kinase</fullName>
        <ecNumber evidence="2">2.7.10.2</ecNumber>
    </recommendedName>
</protein>
<dbReference type="GO" id="GO:0005886">
    <property type="term" value="C:plasma membrane"/>
    <property type="evidence" value="ECO:0007669"/>
    <property type="project" value="TreeGrafter"/>
</dbReference>
<reference evidence="10 11" key="1">
    <citation type="submission" date="2019-05" db="EMBL/GenBank/DDBJ databases">
        <authorList>
            <person name="Narsing Rao M.P."/>
            <person name="Li W.J."/>
        </authorList>
    </citation>
    <scope>NUCLEOTIDE SEQUENCE [LARGE SCALE GENOMIC DNA]</scope>
    <source>
        <strain evidence="10 11">SYSU_K30003</strain>
    </source>
</reference>
<sequence>MPSLSSKRKIIAQHNPRSPISEAYVKLRTNIELSAVDSPIQVIMTTSANPGDGKSTTASNLGVVYAQAEKKTLIIDADLRKPTMHHYFMLSNRGGLTSVLTNQSRFESVVRDTSTPNLQVLTSGPIPPNPSELLSSKRMSHLIEELRSQYDTIIIDSPPTLAVADAQIISTLTDGVLLVLSSGNTKRDLALKAKASLEHAKARILGVVLNNMDRKNADAYYYYYGATEE</sequence>
<dbReference type="InterPro" id="IPR050445">
    <property type="entry name" value="Bact_polysacc_biosynth/exp"/>
</dbReference>
<dbReference type="Pfam" id="PF13614">
    <property type="entry name" value="AAA_31"/>
    <property type="match status" value="1"/>
</dbReference>